<keyword evidence="3" id="KW-1185">Reference proteome</keyword>
<evidence type="ECO:0000256" key="1">
    <source>
        <dbReference type="SAM" id="MobiDB-lite"/>
    </source>
</evidence>
<reference evidence="2 3" key="1">
    <citation type="journal article" date="2019" name="Sci. Rep.">
        <title>A high-quality genome of Eragrostis curvula grass provides insights into Poaceae evolution and supports new strategies to enhance forage quality.</title>
        <authorList>
            <person name="Carballo J."/>
            <person name="Santos B.A.C.M."/>
            <person name="Zappacosta D."/>
            <person name="Garbus I."/>
            <person name="Selva J.P."/>
            <person name="Gallo C.A."/>
            <person name="Diaz A."/>
            <person name="Albertini E."/>
            <person name="Caccamo M."/>
            <person name="Echenique V."/>
        </authorList>
    </citation>
    <scope>NUCLEOTIDE SEQUENCE [LARGE SCALE GENOMIC DNA]</scope>
    <source>
        <strain evidence="3">cv. Victoria</strain>
        <tissue evidence="2">Leaf</tissue>
    </source>
</reference>
<sequence length="115" mass="12111">MEGSWRATTVLCGWQLPDGLGVVAAARLADAVWLHTSEAARTANAAAGRVTMSLERERMALENEWMELQLKVKEIGCGGSVDGHFNGPLSGAATPAKPLINEPSPNLYTSSGSSD</sequence>
<gene>
    <name evidence="2" type="ORF">EJB05_45643</name>
</gene>
<dbReference type="AlphaFoldDB" id="A0A5J9TL57"/>
<feature type="region of interest" description="Disordered" evidence="1">
    <location>
        <begin position="86"/>
        <end position="115"/>
    </location>
</feature>
<feature type="non-terminal residue" evidence="2">
    <location>
        <position position="1"/>
    </location>
</feature>
<name>A0A5J9TL57_9POAL</name>
<dbReference type="Gramene" id="TVU12025">
    <property type="protein sequence ID" value="TVU12025"/>
    <property type="gene ID" value="EJB05_45643"/>
</dbReference>
<dbReference type="EMBL" id="RWGY01000039">
    <property type="protein sequence ID" value="TVU12025.1"/>
    <property type="molecule type" value="Genomic_DNA"/>
</dbReference>
<comment type="caution">
    <text evidence="2">The sequence shown here is derived from an EMBL/GenBank/DDBJ whole genome shotgun (WGS) entry which is preliminary data.</text>
</comment>
<dbReference type="Proteomes" id="UP000324897">
    <property type="component" value="Chromosome 3"/>
</dbReference>
<protein>
    <submittedName>
        <fullName evidence="2">Uncharacterized protein</fullName>
    </submittedName>
</protein>
<evidence type="ECO:0000313" key="3">
    <source>
        <dbReference type="Proteomes" id="UP000324897"/>
    </source>
</evidence>
<accession>A0A5J9TL57</accession>
<organism evidence="2 3">
    <name type="scientific">Eragrostis curvula</name>
    <name type="common">weeping love grass</name>
    <dbReference type="NCBI Taxonomy" id="38414"/>
    <lineage>
        <taxon>Eukaryota</taxon>
        <taxon>Viridiplantae</taxon>
        <taxon>Streptophyta</taxon>
        <taxon>Embryophyta</taxon>
        <taxon>Tracheophyta</taxon>
        <taxon>Spermatophyta</taxon>
        <taxon>Magnoliopsida</taxon>
        <taxon>Liliopsida</taxon>
        <taxon>Poales</taxon>
        <taxon>Poaceae</taxon>
        <taxon>PACMAD clade</taxon>
        <taxon>Chloridoideae</taxon>
        <taxon>Eragrostideae</taxon>
        <taxon>Eragrostidinae</taxon>
        <taxon>Eragrostis</taxon>
    </lineage>
</organism>
<evidence type="ECO:0000313" key="2">
    <source>
        <dbReference type="EMBL" id="TVU12025.1"/>
    </source>
</evidence>
<feature type="compositionally biased region" description="Polar residues" evidence="1">
    <location>
        <begin position="103"/>
        <end position="115"/>
    </location>
</feature>
<proteinExistence type="predicted"/>